<keyword evidence="6" id="KW-0969">Cilium</keyword>
<organism evidence="6 7">
    <name type="scientific">Durusdinium trenchii</name>
    <dbReference type="NCBI Taxonomy" id="1381693"/>
    <lineage>
        <taxon>Eukaryota</taxon>
        <taxon>Sar</taxon>
        <taxon>Alveolata</taxon>
        <taxon>Dinophyceae</taxon>
        <taxon>Suessiales</taxon>
        <taxon>Symbiodiniaceae</taxon>
        <taxon>Durusdinium</taxon>
    </lineage>
</organism>
<feature type="region of interest" description="Disordered" evidence="5">
    <location>
        <begin position="779"/>
        <end position="816"/>
    </location>
</feature>
<evidence type="ECO:0000256" key="2">
    <source>
        <dbReference type="ARBA" id="ARBA00022737"/>
    </source>
</evidence>
<dbReference type="PRINTS" id="PR00320">
    <property type="entry name" value="GPROTEINBRPT"/>
</dbReference>
<feature type="compositionally biased region" description="Acidic residues" evidence="5">
    <location>
        <begin position="746"/>
        <end position="755"/>
    </location>
</feature>
<dbReference type="Gene3D" id="3.90.550.10">
    <property type="entry name" value="Spore Coat Polysaccharide Biosynthesis Protein SpsA, Chain A"/>
    <property type="match status" value="1"/>
</dbReference>
<accession>A0ABP0SB29</accession>
<dbReference type="InterPro" id="IPR019775">
    <property type="entry name" value="WD40_repeat_CS"/>
</dbReference>
<dbReference type="InterPro" id="IPR020472">
    <property type="entry name" value="WD40_PAC1"/>
</dbReference>
<dbReference type="Pfam" id="PF13896">
    <property type="entry name" value="Glyco_transf_49"/>
    <property type="match status" value="1"/>
</dbReference>
<keyword evidence="2" id="KW-0677">Repeat</keyword>
<dbReference type="PANTHER" id="PTHR14604:SF3">
    <property type="entry name" value="SPERM-ASSOCIATED ANTIGEN 16 PROTEIN"/>
    <property type="match status" value="1"/>
</dbReference>
<dbReference type="InterPro" id="IPR029044">
    <property type="entry name" value="Nucleotide-diphossugar_trans"/>
</dbReference>
<keyword evidence="1 3" id="KW-0853">WD repeat</keyword>
<dbReference type="EMBL" id="CAXAMM010043332">
    <property type="protein sequence ID" value="CAK9109551.1"/>
    <property type="molecule type" value="Genomic_DNA"/>
</dbReference>
<evidence type="ECO:0000313" key="6">
    <source>
        <dbReference type="EMBL" id="CAK9109551.1"/>
    </source>
</evidence>
<sequence length="1366" mass="152569">MTREGFGKDDSTVFFAGVAVHARFWDGSERLTQFEDSPETIALENPAKSITLVLACVLNPRLSSSSDKSRVAFTSLVVHPTLVHSADSDDVPKHMESAVPRSIFTEVEHVRIGSMDGAELALVTHASLDRVDMLARSAESWEMAQHGSTTTSISAAIWVPRGTSRAEVIAKVQIELRSATNILISLLFSDHAEYPINTLRNLALQGANATFVCLLDADVMLFRQPGAMRLTDIVTSWERRRTAFVIPAFEEVSRGRGLCDKHGARNKERLARFVQRGSVAVFKQANQPKAHRATDFDKWWTSTKPYEVPFEAQFEPYIIMRLEDLPRSGSASGGKVFDERFEGYGWNKVSFFITAHLAKTSFVVLPNTWVVHCHHDKSRASERFNSDLGYRIANRVRRLEWAYEILRCAFHHLAVLEEERLAAAWGSLGRDNLEVPEPRLADLEQLSHSIVSSDSTHDIRQHSHPRTHARTRCDSPFLVLDALVPPEALLDLVERRSTLATLRGQFLRLFEQQSVQPHHALPALRRRHAPRRACRARHPRSRCVRVLTVADEKRHAVEASTASDQNNRQQGDAPHHRRKTSLHRATETALKQTTRAMHSTPAFLQFPMHHQQHLWWMGAGRPGKSLAEQTAAQTAAQTGMQREASVPCALRAGTYAFASSRASLARSQLGLERARQGPTARSRGGANGHLGQRRKRRGRRRGGGRARAGGMAAVEGKAAEGGETVNVVEYEYLSESDDDGYKYEEVPDSDEDEQDEELFDLGAEETLASIERNVGRLQAKAARKEARTSTESKQDNRVEEDGAEPRQQGKTAGEVEASRTVVRPAVIDDFFRGFLLKLNLSRTLDTFNTEWYEMEAKGKLNEEQVSAVPDIYLRNQELDETVQALRQELARVKGIAEKARSTWDKFRKERDFHRLNHSRVVQEKNKMIDEIKRQKKHYQSFEPTIKQLRAKYELAMKEKMLMKIELRKCEARNESLEMQVRSLEQLENGEPGSEALTNKSLKGKRSTTSKTLPAHNSAGSRSRSSNLSKTSKANTLPAGRGDAEDDGSGGAELPDLDPPNPFLDQTFEKVPTKNLEVIKTFEGHMNAISALAYHPRKQVVATASDDHTWKLWSVPNGDLIMSGEGHVDWVAGLDFNPKGTHLLSSAGDGTVKLWDFEQAACTATLTDHAQPVWDVAWHYTGDFFASCSMDHTAKLWDANRLRVKQTFRGHVDSVNAVVFQPFSSNVCTASGDKTVSMWDSRSGLCIQTFFDHNNACNSLAINLQGDTIASCDADGIVKVWDVRMVKELATLDGGTHALNDICFDRSGKVLAAASDDGTVKMFDLDLNEPVSQLKGHDDAVQAVVFDPSSKFFVSAASDKTFRVWKL</sequence>
<gene>
    <name evidence="6" type="ORF">SCF082_LOCUS50917</name>
</gene>
<dbReference type="PROSITE" id="PS00678">
    <property type="entry name" value="WD_REPEATS_1"/>
    <property type="match status" value="3"/>
</dbReference>
<feature type="region of interest" description="Disordered" evidence="5">
    <location>
        <begin position="983"/>
        <end position="1066"/>
    </location>
</feature>
<keyword evidence="7" id="KW-1185">Reference proteome</keyword>
<dbReference type="PROSITE" id="PS50082">
    <property type="entry name" value="WD_REPEATS_2"/>
    <property type="match status" value="7"/>
</dbReference>
<feature type="repeat" description="WD" evidence="3">
    <location>
        <begin position="1333"/>
        <end position="1366"/>
    </location>
</feature>
<feature type="region of interest" description="Disordered" evidence="5">
    <location>
        <begin position="736"/>
        <end position="755"/>
    </location>
</feature>
<feature type="repeat" description="WD" evidence="3">
    <location>
        <begin position="1291"/>
        <end position="1332"/>
    </location>
</feature>
<dbReference type="SUPFAM" id="SSF50978">
    <property type="entry name" value="WD40 repeat-like"/>
    <property type="match status" value="1"/>
</dbReference>
<feature type="region of interest" description="Disordered" evidence="5">
    <location>
        <begin position="668"/>
        <end position="715"/>
    </location>
</feature>
<dbReference type="PROSITE" id="PS50294">
    <property type="entry name" value="WD_REPEATS_REGION"/>
    <property type="match status" value="6"/>
</dbReference>
<protein>
    <submittedName>
        <fullName evidence="6">Flagellar WD repeat-containing protein Pf20</fullName>
    </submittedName>
</protein>
<reference evidence="6 7" key="1">
    <citation type="submission" date="2024-02" db="EMBL/GenBank/DDBJ databases">
        <authorList>
            <person name="Chen Y."/>
            <person name="Shah S."/>
            <person name="Dougan E. K."/>
            <person name="Thang M."/>
            <person name="Chan C."/>
        </authorList>
    </citation>
    <scope>NUCLEOTIDE SEQUENCE [LARGE SCALE GENOMIC DNA]</scope>
</reference>
<keyword evidence="6" id="KW-0966">Cell projection</keyword>
<proteinExistence type="predicted"/>
<dbReference type="InterPro" id="IPR015943">
    <property type="entry name" value="WD40/YVTN_repeat-like_dom_sf"/>
</dbReference>
<feature type="repeat" description="WD" evidence="3">
    <location>
        <begin position="1123"/>
        <end position="1164"/>
    </location>
</feature>
<feature type="compositionally biased region" description="Basic residues" evidence="5">
    <location>
        <begin position="691"/>
        <end position="704"/>
    </location>
</feature>
<dbReference type="SMART" id="SM00320">
    <property type="entry name" value="WD40"/>
    <property type="match status" value="7"/>
</dbReference>
<evidence type="ECO:0000256" key="3">
    <source>
        <dbReference type="PROSITE-ProRule" id="PRU00221"/>
    </source>
</evidence>
<keyword evidence="4" id="KW-0175">Coiled coil</keyword>
<dbReference type="PANTHER" id="PTHR14604">
    <property type="entry name" value="WD40 REPEAT PF20"/>
    <property type="match status" value="1"/>
</dbReference>
<dbReference type="InterPro" id="IPR036322">
    <property type="entry name" value="WD40_repeat_dom_sf"/>
</dbReference>
<feature type="compositionally biased region" description="Basic and acidic residues" evidence="5">
    <location>
        <begin position="782"/>
        <end position="804"/>
    </location>
</feature>
<dbReference type="InterPro" id="IPR001680">
    <property type="entry name" value="WD40_rpt"/>
</dbReference>
<feature type="coiled-coil region" evidence="4">
    <location>
        <begin position="875"/>
        <end position="902"/>
    </location>
</feature>
<evidence type="ECO:0000256" key="4">
    <source>
        <dbReference type="SAM" id="Coils"/>
    </source>
</evidence>
<dbReference type="Proteomes" id="UP001642464">
    <property type="component" value="Unassembled WGS sequence"/>
</dbReference>
<dbReference type="InterPro" id="IPR050995">
    <property type="entry name" value="WD-F-box_domain-protein"/>
</dbReference>
<comment type="caution">
    <text evidence="6">The sequence shown here is derived from an EMBL/GenBank/DDBJ whole genome shotgun (WGS) entry which is preliminary data.</text>
</comment>
<feature type="region of interest" description="Disordered" evidence="5">
    <location>
        <begin position="554"/>
        <end position="584"/>
    </location>
</feature>
<feature type="compositionally biased region" description="Polar residues" evidence="5">
    <location>
        <begin position="560"/>
        <end position="570"/>
    </location>
</feature>
<feature type="repeat" description="WD" evidence="3">
    <location>
        <begin position="1081"/>
        <end position="1122"/>
    </location>
</feature>
<feature type="repeat" description="WD" evidence="3">
    <location>
        <begin position="1207"/>
        <end position="1248"/>
    </location>
</feature>
<name>A0ABP0SB29_9DINO</name>
<evidence type="ECO:0000256" key="1">
    <source>
        <dbReference type="ARBA" id="ARBA00022574"/>
    </source>
</evidence>
<evidence type="ECO:0000313" key="7">
    <source>
        <dbReference type="Proteomes" id="UP001642464"/>
    </source>
</evidence>
<evidence type="ECO:0000256" key="5">
    <source>
        <dbReference type="SAM" id="MobiDB-lite"/>
    </source>
</evidence>
<dbReference type="Gene3D" id="2.130.10.10">
    <property type="entry name" value="YVTN repeat-like/Quinoprotein amine dehydrogenase"/>
    <property type="match status" value="2"/>
</dbReference>
<keyword evidence="6" id="KW-0282">Flagellum</keyword>
<dbReference type="Pfam" id="PF00400">
    <property type="entry name" value="WD40"/>
    <property type="match status" value="7"/>
</dbReference>
<feature type="compositionally biased region" description="Low complexity" evidence="5">
    <location>
        <begin position="1016"/>
        <end position="1033"/>
    </location>
</feature>
<dbReference type="CDD" id="cd00200">
    <property type="entry name" value="WD40"/>
    <property type="match status" value="1"/>
</dbReference>
<feature type="repeat" description="WD" evidence="3">
    <location>
        <begin position="1165"/>
        <end position="1206"/>
    </location>
</feature>
<feature type="repeat" description="WD" evidence="3">
    <location>
        <begin position="1249"/>
        <end position="1290"/>
    </location>
</feature>
<dbReference type="SUPFAM" id="SSF53448">
    <property type="entry name" value="Nucleotide-diphospho-sugar transferases"/>
    <property type="match status" value="1"/>
</dbReference>